<dbReference type="Proteomes" id="UP000018454">
    <property type="component" value="Unassembled WGS sequence"/>
</dbReference>
<accession>F1YUD1</accession>
<evidence type="ECO:0000313" key="2">
    <source>
        <dbReference type="Proteomes" id="UP000018454"/>
    </source>
</evidence>
<dbReference type="EMBL" id="AEUP01000028">
    <property type="protein sequence ID" value="EGE47570.1"/>
    <property type="molecule type" value="Genomic_DNA"/>
</dbReference>
<reference evidence="1 2" key="1">
    <citation type="journal article" date="2011" name="Science">
        <title>Drosophila microbiome modulates host developmental and metabolic homeostasis via insulin signaling.</title>
        <authorList>
            <person name="Shin S.C."/>
            <person name="Kim S.H."/>
            <person name="You H."/>
            <person name="Kim B."/>
            <person name="Kim A.C."/>
            <person name="Lee K.A."/>
            <person name="Yoon J.H."/>
            <person name="Ryu J.H."/>
            <person name="Lee W.J."/>
        </authorList>
    </citation>
    <scope>NUCLEOTIDE SEQUENCE [LARGE SCALE GENOMIC DNA]</scope>
    <source>
        <strain evidence="1 2">DM001</strain>
    </source>
</reference>
<proteinExistence type="predicted"/>
<protein>
    <submittedName>
        <fullName evidence="1">Uncharacterized protein</fullName>
    </submittedName>
</protein>
<gene>
    <name evidence="1" type="ORF">APO_1552</name>
</gene>
<sequence>MPLYVLVENCPVMLPVSRVTEKGSFLRVVVAGCVLVGMTGCKLVDQKTFNPNAGVAPKPYIPPPPPGPPPVPPLIELAAGTPASQWEAPVDQITRLALSRKPDVLFVVRCLVPPQANADAEQSSLMNLVQGDGRAVLQEMINAGASEAQVEMSAMPDSSVTKPVVRVYVR</sequence>
<dbReference type="AlphaFoldDB" id="F1YUD1"/>
<name>F1YUD1_9PROT</name>
<evidence type="ECO:0000313" key="1">
    <source>
        <dbReference type="EMBL" id="EGE47570.1"/>
    </source>
</evidence>
<comment type="caution">
    <text evidence="1">The sequence shown here is derived from an EMBL/GenBank/DDBJ whole genome shotgun (WGS) entry which is preliminary data.</text>
</comment>
<organism evidence="1 2">
    <name type="scientific">Acetobacter pomorum DM001</name>
    <dbReference type="NCBI Taxonomy" id="945681"/>
    <lineage>
        <taxon>Bacteria</taxon>
        <taxon>Pseudomonadati</taxon>
        <taxon>Pseudomonadota</taxon>
        <taxon>Alphaproteobacteria</taxon>
        <taxon>Acetobacterales</taxon>
        <taxon>Acetobacteraceae</taxon>
        <taxon>Acetobacter</taxon>
    </lineage>
</organism>